<name>A0A6J6R3Z9_9ZZZZ</name>
<gene>
    <name evidence="1" type="ORF">UFOPK2657_00764</name>
</gene>
<organism evidence="1">
    <name type="scientific">freshwater metagenome</name>
    <dbReference type="NCBI Taxonomy" id="449393"/>
    <lineage>
        <taxon>unclassified sequences</taxon>
        <taxon>metagenomes</taxon>
        <taxon>ecological metagenomes</taxon>
    </lineage>
</organism>
<protein>
    <submittedName>
        <fullName evidence="1">Unannotated protein</fullName>
    </submittedName>
</protein>
<dbReference type="AlphaFoldDB" id="A0A6J6R3Z9"/>
<accession>A0A6J6R3Z9</accession>
<evidence type="ECO:0000313" key="1">
    <source>
        <dbReference type="EMBL" id="CAB4716238.1"/>
    </source>
</evidence>
<reference evidence="1" key="1">
    <citation type="submission" date="2020-05" db="EMBL/GenBank/DDBJ databases">
        <authorList>
            <person name="Chiriac C."/>
            <person name="Salcher M."/>
            <person name="Ghai R."/>
            <person name="Kavagutti S V."/>
        </authorList>
    </citation>
    <scope>NUCLEOTIDE SEQUENCE</scope>
</reference>
<sequence>MLEWVAWARDVVVFKSAQHKNNRVNLSNVCKKLVAQAFALTCAFNQAADVDHFNGGVHSFLGLRHFGEGIEPRVEHFGNANIGVLCGEGVRRRQGCAVCERVI</sequence>
<proteinExistence type="predicted"/>
<dbReference type="EMBL" id="CAEZYG010000135">
    <property type="protein sequence ID" value="CAB4716238.1"/>
    <property type="molecule type" value="Genomic_DNA"/>
</dbReference>